<evidence type="ECO:0000259" key="6">
    <source>
        <dbReference type="Pfam" id="PF01258"/>
    </source>
</evidence>
<protein>
    <submittedName>
        <fullName evidence="7">TraR/DksA C4-type zinc finger protein</fullName>
    </submittedName>
</protein>
<evidence type="ECO:0000256" key="1">
    <source>
        <dbReference type="ARBA" id="ARBA00022723"/>
    </source>
</evidence>
<dbReference type="PANTHER" id="PTHR33823:SF4">
    <property type="entry name" value="GENERAL STRESS PROTEIN 16O"/>
    <property type="match status" value="1"/>
</dbReference>
<keyword evidence="3" id="KW-0862">Zinc</keyword>
<accession>A0ABP6BR78</accession>
<dbReference type="InterPro" id="IPR000962">
    <property type="entry name" value="Znf_DskA_TraR"/>
</dbReference>
<dbReference type="PANTHER" id="PTHR33823">
    <property type="entry name" value="RNA POLYMERASE-BINDING TRANSCRIPTION FACTOR DKSA-RELATED"/>
    <property type="match status" value="1"/>
</dbReference>
<evidence type="ECO:0000313" key="8">
    <source>
        <dbReference type="Proteomes" id="UP001500274"/>
    </source>
</evidence>
<dbReference type="Pfam" id="PF01258">
    <property type="entry name" value="zf-dskA_traR"/>
    <property type="match status" value="1"/>
</dbReference>
<evidence type="ECO:0000256" key="2">
    <source>
        <dbReference type="ARBA" id="ARBA00022771"/>
    </source>
</evidence>
<gene>
    <name evidence="7" type="ORF">GCM10009862_12440</name>
</gene>
<keyword evidence="2" id="KW-0863">Zinc-finger</keyword>
<organism evidence="7 8">
    <name type="scientific">Microbacterium binotii</name>
    <dbReference type="NCBI Taxonomy" id="462710"/>
    <lineage>
        <taxon>Bacteria</taxon>
        <taxon>Bacillati</taxon>
        <taxon>Actinomycetota</taxon>
        <taxon>Actinomycetes</taxon>
        <taxon>Micrococcales</taxon>
        <taxon>Microbacteriaceae</taxon>
        <taxon>Microbacterium</taxon>
    </lineage>
</organism>
<name>A0ABP6BR78_9MICO</name>
<comment type="caution">
    <text evidence="7">The sequence shown here is derived from an EMBL/GenBank/DDBJ whole genome shotgun (WGS) entry which is preliminary data.</text>
</comment>
<proteinExistence type="predicted"/>
<dbReference type="SUPFAM" id="SSF57716">
    <property type="entry name" value="Glucocorticoid receptor-like (DNA-binding domain)"/>
    <property type="match status" value="1"/>
</dbReference>
<dbReference type="EMBL" id="BAAARI010000009">
    <property type="protein sequence ID" value="GAA2574830.1"/>
    <property type="molecule type" value="Genomic_DNA"/>
</dbReference>
<dbReference type="Proteomes" id="UP001500274">
    <property type="component" value="Unassembled WGS sequence"/>
</dbReference>
<evidence type="ECO:0000256" key="3">
    <source>
        <dbReference type="ARBA" id="ARBA00022833"/>
    </source>
</evidence>
<feature type="zinc finger region" description="dksA C4-type" evidence="4">
    <location>
        <begin position="92"/>
        <end position="116"/>
    </location>
</feature>
<keyword evidence="8" id="KW-1185">Reference proteome</keyword>
<dbReference type="PROSITE" id="PS51128">
    <property type="entry name" value="ZF_DKSA_2"/>
    <property type="match status" value="1"/>
</dbReference>
<feature type="domain" description="Zinc finger DksA/TraR C4-type" evidence="6">
    <location>
        <begin position="87"/>
        <end position="120"/>
    </location>
</feature>
<keyword evidence="1" id="KW-0479">Metal-binding</keyword>
<evidence type="ECO:0000313" key="7">
    <source>
        <dbReference type="EMBL" id="GAA2574830.1"/>
    </source>
</evidence>
<evidence type="ECO:0000256" key="4">
    <source>
        <dbReference type="PROSITE-ProRule" id="PRU00510"/>
    </source>
</evidence>
<reference evidence="8" key="1">
    <citation type="journal article" date="2019" name="Int. J. Syst. Evol. Microbiol.">
        <title>The Global Catalogue of Microorganisms (GCM) 10K type strain sequencing project: providing services to taxonomists for standard genome sequencing and annotation.</title>
        <authorList>
            <consortium name="The Broad Institute Genomics Platform"/>
            <consortium name="The Broad Institute Genome Sequencing Center for Infectious Disease"/>
            <person name="Wu L."/>
            <person name="Ma J."/>
        </authorList>
    </citation>
    <scope>NUCLEOTIDE SEQUENCE [LARGE SCALE GENOMIC DNA]</scope>
    <source>
        <strain evidence="8">JCM 16365</strain>
    </source>
</reference>
<evidence type="ECO:0000256" key="5">
    <source>
        <dbReference type="SAM" id="MobiDB-lite"/>
    </source>
</evidence>
<dbReference type="RefSeq" id="WP_344227805.1">
    <property type="nucleotide sequence ID" value="NZ_BAAARI010000009.1"/>
</dbReference>
<sequence length="121" mass="13139">MNDQIDPAVFTELLTTARRDASARLIARGEAIRGVQEARNDPAGADDEHDPEGATLSDEWSRLEGLRRAAAVEIQEIDDALHRLEDGTFGVCASCGRDIPVGRLLVRPTATLCVPCAERRS</sequence>
<feature type="region of interest" description="Disordered" evidence="5">
    <location>
        <begin position="35"/>
        <end position="59"/>
    </location>
</feature>
<dbReference type="Gene3D" id="1.20.120.910">
    <property type="entry name" value="DksA, coiled-coil domain"/>
    <property type="match status" value="1"/>
</dbReference>